<evidence type="ECO:0000313" key="2">
    <source>
        <dbReference type="EMBL" id="GAX80014.1"/>
    </source>
</evidence>
<accession>A0A250XAC4</accession>
<feature type="region of interest" description="Disordered" evidence="1">
    <location>
        <begin position="771"/>
        <end position="796"/>
    </location>
</feature>
<evidence type="ECO:0000256" key="1">
    <source>
        <dbReference type="SAM" id="MobiDB-lite"/>
    </source>
</evidence>
<evidence type="ECO:0008006" key="4">
    <source>
        <dbReference type="Google" id="ProtNLM"/>
    </source>
</evidence>
<organism evidence="2 3">
    <name type="scientific">Chlamydomonas eustigma</name>
    <dbReference type="NCBI Taxonomy" id="1157962"/>
    <lineage>
        <taxon>Eukaryota</taxon>
        <taxon>Viridiplantae</taxon>
        <taxon>Chlorophyta</taxon>
        <taxon>core chlorophytes</taxon>
        <taxon>Chlorophyceae</taxon>
        <taxon>CS clade</taxon>
        <taxon>Chlamydomonadales</taxon>
        <taxon>Chlamydomonadaceae</taxon>
        <taxon>Chlamydomonas</taxon>
    </lineage>
</organism>
<dbReference type="AlphaFoldDB" id="A0A250XAC4"/>
<dbReference type="EMBL" id="BEGY01000048">
    <property type="protein sequence ID" value="GAX80014.1"/>
    <property type="molecule type" value="Genomic_DNA"/>
</dbReference>
<feature type="compositionally biased region" description="Basic and acidic residues" evidence="1">
    <location>
        <begin position="774"/>
        <end position="785"/>
    </location>
</feature>
<gene>
    <name evidence="2" type="ORF">CEUSTIGMA_g7453.t1</name>
</gene>
<name>A0A250XAC4_9CHLO</name>
<keyword evidence="3" id="KW-1185">Reference proteome</keyword>
<evidence type="ECO:0000313" key="3">
    <source>
        <dbReference type="Proteomes" id="UP000232323"/>
    </source>
</evidence>
<sequence length="991" mass="107654">MSLRCPRSFRSIQSTSPLGSGIVRRSTCHWLIAAWDDNRSPGPQSDAPLETNTTAKSNAVKRTKLSMHQVKHGGHRRKQAEKKRRCDTINGSICQASTLSELNIVVKRHQGSLDSKHISAALSKLITFTEAGLNTNSSSYYGASASASITSSLTNLQSLNQQQSTVSTTYPPAGYPLDTYHDGTTWEEVGSGQDSDFSDDDDDDPSVGDLINNEAVEERLLRASTIKVSTSRATCRDNMSNYARSRSHVHPKQVEGPLPVSHHKVKALTQKLAVLALPKPCGCLITTVAIWVSLRTLNYKFSSSDLNMLFTSTAPKMKAACTTADVDECDEHAQNPVVHRASEKAGAQARAVLHLLQSLQVMKVQLPSEWSYLASSTLCRHVDVLTPGQMCEAAFVMGLLTSSMKNQWQERFCSVSSAAILLAPGEVTAGSEASPGLTVLPAQALSYLEGCTAMGLDLDEGWRGRFCAATLNSLTSYTESELTAVMKSLVVLDCKPDEAWLESFYASTLSLLRSRSQQQLQRQQRSLSVGGCIADNDDDRRSVEQLTEVVSALAHLGCRPDSSWLNECLMRTRKGLPAASVEQLACLIQSLAALRFRAPEAWLQPYMAAAISRIPFAKPQQCSVMLSAVRSLGCVPQGLWLEEMCGRVRGRLQLFPCHQLVDMVTSFAQVGFRPKVEWLSEWERCSGGALRDLGQDELTAVVWALAEMEHRPQGSWLYSYVLVVYSCLSNFEASQLASIFNSLTRISPQTEWVDQLVQICASETKPSIFKSKFRRVDDEEHDDRGGSSPGSPDSVGAERVLALSGNHGLWRSEGRGSLVLQMQSEVETALAGEDSGVLHAAAGVQPAPTATGPASAGLYIQAPELSPQVLSGEQNTTAGFRPSSLYPESQDRLNPGLVLPKPYPCTAENSLSVNSSSTPSACLFTLGSSPKDTVDVALPLQPGLMFQGNAHWGSFGCSGAPETQRREVFQYMNTSWSRSMSDEQNGPVPAT</sequence>
<protein>
    <recommendedName>
        <fullName evidence="4">RAP domain-containing protein</fullName>
    </recommendedName>
</protein>
<proteinExistence type="predicted"/>
<feature type="compositionally biased region" description="Acidic residues" evidence="1">
    <location>
        <begin position="196"/>
        <end position="205"/>
    </location>
</feature>
<dbReference type="Proteomes" id="UP000232323">
    <property type="component" value="Unassembled WGS sequence"/>
</dbReference>
<dbReference type="STRING" id="1157962.A0A250XAC4"/>
<comment type="caution">
    <text evidence="2">The sequence shown here is derived from an EMBL/GenBank/DDBJ whole genome shotgun (WGS) entry which is preliminary data.</text>
</comment>
<reference evidence="2 3" key="1">
    <citation type="submission" date="2017-08" db="EMBL/GenBank/DDBJ databases">
        <title>Acidophilic green algal genome provides insights into adaptation to an acidic environment.</title>
        <authorList>
            <person name="Hirooka S."/>
            <person name="Hirose Y."/>
            <person name="Kanesaki Y."/>
            <person name="Higuchi S."/>
            <person name="Fujiwara T."/>
            <person name="Onuma R."/>
            <person name="Era A."/>
            <person name="Ohbayashi R."/>
            <person name="Uzuka A."/>
            <person name="Nozaki H."/>
            <person name="Yoshikawa H."/>
            <person name="Miyagishima S.Y."/>
        </authorList>
    </citation>
    <scope>NUCLEOTIDE SEQUENCE [LARGE SCALE GENOMIC DNA]</scope>
    <source>
        <strain evidence="2 3">NIES-2499</strain>
    </source>
</reference>
<feature type="region of interest" description="Disordered" evidence="1">
    <location>
        <begin position="179"/>
        <end position="205"/>
    </location>
</feature>
<dbReference type="OrthoDB" id="193188at2759"/>